<comment type="caution">
    <text evidence="1">The sequence shown here is derived from an EMBL/GenBank/DDBJ whole genome shotgun (WGS) entry which is preliminary data.</text>
</comment>
<organism evidence="1 2">
    <name type="scientific">Agrobacterium burrii</name>
    <dbReference type="NCBI Taxonomy" id="2815339"/>
    <lineage>
        <taxon>Bacteria</taxon>
        <taxon>Pseudomonadati</taxon>
        <taxon>Pseudomonadota</taxon>
        <taxon>Alphaproteobacteria</taxon>
        <taxon>Hyphomicrobiales</taxon>
        <taxon>Rhizobiaceae</taxon>
        <taxon>Rhizobium/Agrobacterium group</taxon>
        <taxon>Agrobacterium</taxon>
        <taxon>Agrobacterium tumefaciens complex</taxon>
    </lineage>
</organism>
<gene>
    <name evidence="1" type="ORF">JZX89_00455</name>
</gene>
<sequence length="66" mass="7375">MMEWKKSKKGSATIHKSNRLPNAIVDRRGYGIAAEMGKSITYQGKPFASVEAAKEFAERQLCEETV</sequence>
<dbReference type="EMBL" id="JAFLNA010000001">
    <property type="protein sequence ID" value="MBO0129209.1"/>
    <property type="molecule type" value="Genomic_DNA"/>
</dbReference>
<protein>
    <submittedName>
        <fullName evidence="1">Uncharacterized protein</fullName>
    </submittedName>
</protein>
<evidence type="ECO:0000313" key="2">
    <source>
        <dbReference type="Proteomes" id="UP000664699"/>
    </source>
</evidence>
<proteinExistence type="predicted"/>
<name>A0ABS3EB76_9HYPH</name>
<evidence type="ECO:0000313" key="1">
    <source>
        <dbReference type="EMBL" id="MBO0129209.1"/>
    </source>
</evidence>
<dbReference type="Proteomes" id="UP000664699">
    <property type="component" value="Unassembled WGS sequence"/>
</dbReference>
<keyword evidence="2" id="KW-1185">Reference proteome</keyword>
<accession>A0ABS3EB76</accession>
<reference evidence="1 2" key="1">
    <citation type="submission" date="2021-03" db="EMBL/GenBank/DDBJ databases">
        <title>Whole genome sequence of Agrobacterium sp. strain Rnr.</title>
        <authorList>
            <person name="Mafakheri H."/>
            <person name="Taghavi S.M."/>
            <person name="Nemanja K."/>
            <person name="Osdaghi E."/>
        </authorList>
    </citation>
    <scope>NUCLEOTIDE SEQUENCE [LARGE SCALE GENOMIC DNA]</scope>
    <source>
        <strain evidence="1 2">Rnr</strain>
    </source>
</reference>
<dbReference type="RefSeq" id="WP_207132778.1">
    <property type="nucleotide sequence ID" value="NZ_JAFLNA010000001.1"/>
</dbReference>